<protein>
    <submittedName>
        <fullName evidence="2">Uncharacterized protein</fullName>
    </submittedName>
</protein>
<evidence type="ECO:0000313" key="2">
    <source>
        <dbReference type="EMBL" id="GAI74180.1"/>
    </source>
</evidence>
<sequence length="223" mass="25780">MVLASYIPAYRQTYSHAHDVLSGMGLSEKDIWLLITFWYTYARNTLGQTGYGANFYVQQQIHLMVTQWSASVVIGSGVTFWPFVLLGIALVAVAAGLYVWVQLDTMDHFQHEVNDQAYVLRLGEEMRECELAYVGPDDRGIYEEGGTWGPVITSVDPDVPILGGTYDMFHFFGGIRLRRRWAAFHYVWRWYYWVVKYIGDVYRVEHKLYRLKKPTLDPYAPPG</sequence>
<reference evidence="2" key="1">
    <citation type="journal article" date="2014" name="Front. Microbiol.">
        <title>High frequency of phylogenetically diverse reductive dehalogenase-homologous genes in deep subseafloor sedimentary metagenomes.</title>
        <authorList>
            <person name="Kawai M."/>
            <person name="Futagami T."/>
            <person name="Toyoda A."/>
            <person name="Takaki Y."/>
            <person name="Nishi S."/>
            <person name="Hori S."/>
            <person name="Arai W."/>
            <person name="Tsubouchi T."/>
            <person name="Morono Y."/>
            <person name="Uchiyama I."/>
            <person name="Ito T."/>
            <person name="Fujiyama A."/>
            <person name="Inagaki F."/>
            <person name="Takami H."/>
        </authorList>
    </citation>
    <scope>NUCLEOTIDE SEQUENCE</scope>
    <source>
        <strain evidence="2">Expedition CK06-06</strain>
    </source>
</reference>
<dbReference type="EMBL" id="BARW01008920">
    <property type="protein sequence ID" value="GAI74180.1"/>
    <property type="molecule type" value="Genomic_DNA"/>
</dbReference>
<keyword evidence="1" id="KW-0472">Membrane</keyword>
<organism evidence="2">
    <name type="scientific">marine sediment metagenome</name>
    <dbReference type="NCBI Taxonomy" id="412755"/>
    <lineage>
        <taxon>unclassified sequences</taxon>
        <taxon>metagenomes</taxon>
        <taxon>ecological metagenomes</taxon>
    </lineage>
</organism>
<gene>
    <name evidence="2" type="ORF">S12H4_18120</name>
</gene>
<feature type="non-terminal residue" evidence="2">
    <location>
        <position position="223"/>
    </location>
</feature>
<feature type="transmembrane region" description="Helical" evidence="1">
    <location>
        <begin position="80"/>
        <end position="101"/>
    </location>
</feature>
<accession>X1SFJ2</accession>
<proteinExistence type="predicted"/>
<keyword evidence="1" id="KW-0812">Transmembrane</keyword>
<evidence type="ECO:0000256" key="1">
    <source>
        <dbReference type="SAM" id="Phobius"/>
    </source>
</evidence>
<keyword evidence="1" id="KW-1133">Transmembrane helix</keyword>
<name>X1SFJ2_9ZZZZ</name>
<comment type="caution">
    <text evidence="2">The sequence shown here is derived from an EMBL/GenBank/DDBJ whole genome shotgun (WGS) entry which is preliminary data.</text>
</comment>
<dbReference type="AlphaFoldDB" id="X1SFJ2"/>